<accession>A0AAN9I551</accession>
<feature type="compositionally biased region" description="Basic and acidic residues" evidence="1">
    <location>
        <begin position="25"/>
        <end position="34"/>
    </location>
</feature>
<dbReference type="AlphaFoldDB" id="A0AAN9I551"/>
<feature type="compositionally biased region" description="Basic and acidic residues" evidence="1">
    <location>
        <begin position="72"/>
        <end position="82"/>
    </location>
</feature>
<organism evidence="2 3">
    <name type="scientific">Crotalaria pallida</name>
    <name type="common">Smooth rattlebox</name>
    <name type="synonym">Crotalaria striata</name>
    <dbReference type="NCBI Taxonomy" id="3830"/>
    <lineage>
        <taxon>Eukaryota</taxon>
        <taxon>Viridiplantae</taxon>
        <taxon>Streptophyta</taxon>
        <taxon>Embryophyta</taxon>
        <taxon>Tracheophyta</taxon>
        <taxon>Spermatophyta</taxon>
        <taxon>Magnoliopsida</taxon>
        <taxon>eudicotyledons</taxon>
        <taxon>Gunneridae</taxon>
        <taxon>Pentapetalae</taxon>
        <taxon>rosids</taxon>
        <taxon>fabids</taxon>
        <taxon>Fabales</taxon>
        <taxon>Fabaceae</taxon>
        <taxon>Papilionoideae</taxon>
        <taxon>50 kb inversion clade</taxon>
        <taxon>genistoids sensu lato</taxon>
        <taxon>core genistoids</taxon>
        <taxon>Crotalarieae</taxon>
        <taxon>Crotalaria</taxon>
    </lineage>
</organism>
<sequence length="178" mass="19382">MTKKRGRPPEANPSTPPSSSGKDPSVTRDNKERNTIPFDLLDCEGIETYALDELDDQQTKALIMNIERLREKLKGKKPDDVHANPTNDNAGDVHAKPTNESAVDNDTVHEPKTIERRASGIQKENAVVVEDSDDQWQTEFDSTLHSRSECGDTGGVVVTMAMNGGYGDDGNVEMDGGG</sequence>
<gene>
    <name evidence="2" type="ORF">RIF29_19021</name>
</gene>
<protein>
    <submittedName>
        <fullName evidence="2">Uncharacterized protein</fullName>
    </submittedName>
</protein>
<feature type="compositionally biased region" description="Basic and acidic residues" evidence="1">
    <location>
        <begin position="106"/>
        <end position="118"/>
    </location>
</feature>
<keyword evidence="3" id="KW-1185">Reference proteome</keyword>
<evidence type="ECO:0000313" key="3">
    <source>
        <dbReference type="Proteomes" id="UP001372338"/>
    </source>
</evidence>
<feature type="region of interest" description="Disordered" evidence="1">
    <location>
        <begin position="1"/>
        <end position="38"/>
    </location>
</feature>
<evidence type="ECO:0000313" key="2">
    <source>
        <dbReference type="EMBL" id="KAK7266377.1"/>
    </source>
</evidence>
<dbReference type="Proteomes" id="UP001372338">
    <property type="component" value="Unassembled WGS sequence"/>
</dbReference>
<evidence type="ECO:0000256" key="1">
    <source>
        <dbReference type="SAM" id="MobiDB-lite"/>
    </source>
</evidence>
<feature type="region of interest" description="Disordered" evidence="1">
    <location>
        <begin position="72"/>
        <end position="123"/>
    </location>
</feature>
<dbReference type="EMBL" id="JAYWIO010000004">
    <property type="protein sequence ID" value="KAK7266377.1"/>
    <property type="molecule type" value="Genomic_DNA"/>
</dbReference>
<proteinExistence type="predicted"/>
<reference evidence="2 3" key="1">
    <citation type="submission" date="2024-01" db="EMBL/GenBank/DDBJ databases">
        <title>The genomes of 5 underutilized Papilionoideae crops provide insights into root nodulation and disease resistanc.</title>
        <authorList>
            <person name="Yuan L."/>
        </authorList>
    </citation>
    <scope>NUCLEOTIDE SEQUENCE [LARGE SCALE GENOMIC DNA]</scope>
    <source>
        <strain evidence="2">ZHUSHIDOU_FW_LH</strain>
        <tissue evidence="2">Leaf</tissue>
    </source>
</reference>
<comment type="caution">
    <text evidence="2">The sequence shown here is derived from an EMBL/GenBank/DDBJ whole genome shotgun (WGS) entry which is preliminary data.</text>
</comment>
<name>A0AAN9I551_CROPI</name>